<protein>
    <submittedName>
        <fullName evidence="1">Uncharacterized protein</fullName>
    </submittedName>
</protein>
<name>A0A6A6UDB1_9PEZI</name>
<organism evidence="1 2">
    <name type="scientific">Microthyrium microscopicum</name>
    <dbReference type="NCBI Taxonomy" id="703497"/>
    <lineage>
        <taxon>Eukaryota</taxon>
        <taxon>Fungi</taxon>
        <taxon>Dikarya</taxon>
        <taxon>Ascomycota</taxon>
        <taxon>Pezizomycotina</taxon>
        <taxon>Dothideomycetes</taxon>
        <taxon>Dothideomycetes incertae sedis</taxon>
        <taxon>Microthyriales</taxon>
        <taxon>Microthyriaceae</taxon>
        <taxon>Microthyrium</taxon>
    </lineage>
</organism>
<dbReference type="EMBL" id="MU004235">
    <property type="protein sequence ID" value="KAF2669098.1"/>
    <property type="molecule type" value="Genomic_DNA"/>
</dbReference>
<reference evidence="1" key="1">
    <citation type="journal article" date="2020" name="Stud. Mycol.">
        <title>101 Dothideomycetes genomes: a test case for predicting lifestyles and emergence of pathogens.</title>
        <authorList>
            <person name="Haridas S."/>
            <person name="Albert R."/>
            <person name="Binder M."/>
            <person name="Bloem J."/>
            <person name="Labutti K."/>
            <person name="Salamov A."/>
            <person name="Andreopoulos B."/>
            <person name="Baker S."/>
            <person name="Barry K."/>
            <person name="Bills G."/>
            <person name="Bluhm B."/>
            <person name="Cannon C."/>
            <person name="Castanera R."/>
            <person name="Culley D."/>
            <person name="Daum C."/>
            <person name="Ezra D."/>
            <person name="Gonzalez J."/>
            <person name="Henrissat B."/>
            <person name="Kuo A."/>
            <person name="Liang C."/>
            <person name="Lipzen A."/>
            <person name="Lutzoni F."/>
            <person name="Magnuson J."/>
            <person name="Mondo S."/>
            <person name="Nolan M."/>
            <person name="Ohm R."/>
            <person name="Pangilinan J."/>
            <person name="Park H.-J."/>
            <person name="Ramirez L."/>
            <person name="Alfaro M."/>
            <person name="Sun H."/>
            <person name="Tritt A."/>
            <person name="Yoshinaga Y."/>
            <person name="Zwiers L.-H."/>
            <person name="Turgeon B."/>
            <person name="Goodwin S."/>
            <person name="Spatafora J."/>
            <person name="Crous P."/>
            <person name="Grigoriev I."/>
        </authorList>
    </citation>
    <scope>NUCLEOTIDE SEQUENCE</scope>
    <source>
        <strain evidence="1">CBS 115976</strain>
    </source>
</reference>
<dbReference type="Proteomes" id="UP000799302">
    <property type="component" value="Unassembled WGS sequence"/>
</dbReference>
<dbReference type="AlphaFoldDB" id="A0A6A6UDB1"/>
<evidence type="ECO:0000313" key="1">
    <source>
        <dbReference type="EMBL" id="KAF2669098.1"/>
    </source>
</evidence>
<accession>A0A6A6UDB1</accession>
<keyword evidence="2" id="KW-1185">Reference proteome</keyword>
<evidence type="ECO:0000313" key="2">
    <source>
        <dbReference type="Proteomes" id="UP000799302"/>
    </source>
</evidence>
<gene>
    <name evidence="1" type="ORF">BT63DRAFT_439828</name>
</gene>
<sequence>MLDRIDQRWFKHIPEYAEKWNIQTNRKVESRHCKSLLLDTQKGTLLLEGGGRNPGVILAHQSDALREGSSQQRGQVGGKREIARGQENVRREGLPLPQERKTSRVISMLHVGFSAKMLWECSHGILPGVPLLCEHQVVCETADVTLKSFYDVLLYDLVDHCRESRYSRMRDNLE</sequence>
<proteinExistence type="predicted"/>